<proteinExistence type="predicted"/>
<dbReference type="EMBL" id="AWQX01000279">
    <property type="protein sequence ID" value="EST23705.1"/>
    <property type="molecule type" value="Genomic_DNA"/>
</dbReference>
<accession>V6JUY4</accession>
<feature type="chain" id="PRO_5004747976" description="Chaplin domain-containing protein" evidence="2">
    <location>
        <begin position="24"/>
        <end position="99"/>
    </location>
</feature>
<evidence type="ECO:0000256" key="2">
    <source>
        <dbReference type="SAM" id="SignalP"/>
    </source>
</evidence>
<dbReference type="HOGENOM" id="CLU_2318990_0_0_11"/>
<reference evidence="3 4" key="1">
    <citation type="journal article" date="2014" name="Genome Announc.">
        <title>Draft Genome Sequence of Streptomyces roseochromogenes subsp. oscitans DS 12.976, Producer of the Aminocoumarin Antibiotic Clorobiocin.</title>
        <authorList>
            <person name="Ruckert C."/>
            <person name="Kalinowski J."/>
            <person name="Heide L."/>
            <person name="Apel A.K."/>
        </authorList>
    </citation>
    <scope>NUCLEOTIDE SEQUENCE [LARGE SCALE GENOMIC DNA]</scope>
    <source>
        <strain evidence="3 4">DS 12.976</strain>
    </source>
</reference>
<organism evidence="3 4">
    <name type="scientific">Streptomyces roseochromogenus subsp. oscitans DS 12.976</name>
    <dbReference type="NCBI Taxonomy" id="1352936"/>
    <lineage>
        <taxon>Bacteria</taxon>
        <taxon>Bacillati</taxon>
        <taxon>Actinomycetota</taxon>
        <taxon>Actinomycetes</taxon>
        <taxon>Kitasatosporales</taxon>
        <taxon>Streptomycetaceae</taxon>
        <taxon>Streptomyces</taxon>
    </lineage>
</organism>
<keyword evidence="2" id="KW-0732">Signal</keyword>
<dbReference type="PATRIC" id="fig|1352936.5.peg.6847"/>
<dbReference type="RefSeq" id="WP_023551268.1">
    <property type="nucleotide sequence ID" value="NZ_CM002285.1"/>
</dbReference>
<comment type="caution">
    <text evidence="3">The sequence shown here is derived from an EMBL/GenBank/DDBJ whole genome shotgun (WGS) entry which is preliminary data.</text>
</comment>
<evidence type="ECO:0000313" key="3">
    <source>
        <dbReference type="EMBL" id="EST23705.1"/>
    </source>
</evidence>
<protein>
    <recommendedName>
        <fullName evidence="5">Chaplin domain-containing protein</fullName>
    </recommendedName>
</protein>
<feature type="compositionally biased region" description="Low complexity" evidence="1">
    <location>
        <begin position="75"/>
        <end position="90"/>
    </location>
</feature>
<keyword evidence="4" id="KW-1185">Reference proteome</keyword>
<feature type="region of interest" description="Disordered" evidence="1">
    <location>
        <begin position="64"/>
        <end position="99"/>
    </location>
</feature>
<evidence type="ECO:0000256" key="1">
    <source>
        <dbReference type="SAM" id="MobiDB-lite"/>
    </source>
</evidence>
<sequence length="99" mass="10454">MKKITALAALTAAGLGLAAPAHAQDGDHGRINIAGRTLSGNKICQQALGLVPFVVPGTSQPVYDACNNRDHDGRVQPQPQPQRGHVQQFQETDSEADSE</sequence>
<dbReference type="AlphaFoldDB" id="V6JUY4"/>
<evidence type="ECO:0008006" key="5">
    <source>
        <dbReference type="Google" id="ProtNLM"/>
    </source>
</evidence>
<gene>
    <name evidence="3" type="ORF">M878_32875</name>
</gene>
<evidence type="ECO:0000313" key="4">
    <source>
        <dbReference type="Proteomes" id="UP000017984"/>
    </source>
</evidence>
<dbReference type="Proteomes" id="UP000017984">
    <property type="component" value="Chromosome"/>
</dbReference>
<feature type="signal peptide" evidence="2">
    <location>
        <begin position="1"/>
        <end position="23"/>
    </location>
</feature>
<name>V6JUY4_STRRC</name>
<dbReference type="STRING" id="1352936.M878_32875"/>